<keyword evidence="4 11" id="KW-0808">Transferase</keyword>
<name>A0A8J8SC54_9FIRM</name>
<keyword evidence="5 11" id="KW-0545">Nucleotide biosynthesis</keyword>
<proteinExistence type="inferred from homology"/>
<dbReference type="KEGG" id="vgu:HYG85_10790"/>
<evidence type="ECO:0000313" key="13">
    <source>
        <dbReference type="EMBL" id="QUH29377.1"/>
    </source>
</evidence>
<dbReference type="RefSeq" id="WP_193774495.1">
    <property type="nucleotide sequence ID" value="NZ_CP058561.1"/>
</dbReference>
<evidence type="ECO:0000256" key="7">
    <source>
        <dbReference type="ARBA" id="ARBA00022777"/>
    </source>
</evidence>
<evidence type="ECO:0000256" key="4">
    <source>
        <dbReference type="ARBA" id="ARBA00022679"/>
    </source>
</evidence>
<dbReference type="InterPro" id="IPR027417">
    <property type="entry name" value="P-loop_NTPase"/>
</dbReference>
<keyword evidence="6 11" id="KW-0547">Nucleotide-binding</keyword>
<keyword evidence="7 11" id="KW-0418">Kinase</keyword>
<dbReference type="AlphaFoldDB" id="A0A8J8SC54"/>
<evidence type="ECO:0000259" key="12">
    <source>
        <dbReference type="Pfam" id="PF02223"/>
    </source>
</evidence>
<dbReference type="HAMAP" id="MF_00165">
    <property type="entry name" value="Thymidylate_kinase"/>
    <property type="match status" value="1"/>
</dbReference>
<dbReference type="PANTHER" id="PTHR10344:SF4">
    <property type="entry name" value="UMP-CMP KINASE 2, MITOCHONDRIAL"/>
    <property type="match status" value="1"/>
</dbReference>
<dbReference type="SUPFAM" id="SSF52540">
    <property type="entry name" value="P-loop containing nucleoside triphosphate hydrolases"/>
    <property type="match status" value="1"/>
</dbReference>
<protein>
    <recommendedName>
        <fullName evidence="3 11">Thymidylate kinase</fullName>
        <ecNumber evidence="2 11">2.7.4.9</ecNumber>
    </recommendedName>
    <alternativeName>
        <fullName evidence="11">dTMP kinase</fullName>
    </alternativeName>
</protein>
<dbReference type="GO" id="GO:0006235">
    <property type="term" value="P:dTTP biosynthetic process"/>
    <property type="evidence" value="ECO:0007669"/>
    <property type="project" value="UniProtKB-UniRule"/>
</dbReference>
<dbReference type="PROSITE" id="PS01331">
    <property type="entry name" value="THYMIDYLATE_KINASE"/>
    <property type="match status" value="1"/>
</dbReference>
<feature type="domain" description="Thymidylate kinase-like" evidence="12">
    <location>
        <begin position="8"/>
        <end position="197"/>
    </location>
</feature>
<evidence type="ECO:0000256" key="3">
    <source>
        <dbReference type="ARBA" id="ARBA00017144"/>
    </source>
</evidence>
<evidence type="ECO:0000256" key="1">
    <source>
        <dbReference type="ARBA" id="ARBA00009776"/>
    </source>
</evidence>
<evidence type="ECO:0000256" key="10">
    <source>
        <dbReference type="ARBA" id="ARBA00057735"/>
    </source>
</evidence>
<evidence type="ECO:0000256" key="9">
    <source>
        <dbReference type="ARBA" id="ARBA00048743"/>
    </source>
</evidence>
<reference evidence="13 14" key="1">
    <citation type="submission" date="2020-07" db="EMBL/GenBank/DDBJ databases">
        <title>Vallitalea guaymasensis genome.</title>
        <authorList>
            <person name="Postec A."/>
        </authorList>
    </citation>
    <scope>NUCLEOTIDE SEQUENCE [LARGE SCALE GENOMIC DNA]</scope>
    <source>
        <strain evidence="13 14">Ra1766G1</strain>
    </source>
</reference>
<dbReference type="EC" id="2.7.4.9" evidence="2 11"/>
<organism evidence="13 14">
    <name type="scientific">Vallitalea guaymasensis</name>
    <dbReference type="NCBI Taxonomy" id="1185412"/>
    <lineage>
        <taxon>Bacteria</taxon>
        <taxon>Bacillati</taxon>
        <taxon>Bacillota</taxon>
        <taxon>Clostridia</taxon>
        <taxon>Lachnospirales</taxon>
        <taxon>Vallitaleaceae</taxon>
        <taxon>Vallitalea</taxon>
    </lineage>
</organism>
<keyword evidence="8 11" id="KW-0067">ATP-binding</keyword>
<evidence type="ECO:0000256" key="11">
    <source>
        <dbReference type="HAMAP-Rule" id="MF_00165"/>
    </source>
</evidence>
<gene>
    <name evidence="11" type="primary">tmk</name>
    <name evidence="13" type="ORF">HYG85_10790</name>
</gene>
<dbReference type="GO" id="GO:0006233">
    <property type="term" value="P:dTDP biosynthetic process"/>
    <property type="evidence" value="ECO:0007669"/>
    <property type="project" value="InterPro"/>
</dbReference>
<evidence type="ECO:0000256" key="5">
    <source>
        <dbReference type="ARBA" id="ARBA00022727"/>
    </source>
</evidence>
<dbReference type="EMBL" id="CP058561">
    <property type="protein sequence ID" value="QUH29377.1"/>
    <property type="molecule type" value="Genomic_DNA"/>
</dbReference>
<keyword evidence="14" id="KW-1185">Reference proteome</keyword>
<dbReference type="Proteomes" id="UP000677305">
    <property type="component" value="Chromosome"/>
</dbReference>
<evidence type="ECO:0000313" key="14">
    <source>
        <dbReference type="Proteomes" id="UP000677305"/>
    </source>
</evidence>
<dbReference type="NCBIfam" id="TIGR00041">
    <property type="entry name" value="DTMP_kinase"/>
    <property type="match status" value="1"/>
</dbReference>
<dbReference type="GO" id="GO:0005524">
    <property type="term" value="F:ATP binding"/>
    <property type="evidence" value="ECO:0007669"/>
    <property type="project" value="UniProtKB-UniRule"/>
</dbReference>
<comment type="catalytic activity">
    <reaction evidence="9 11">
        <text>dTMP + ATP = dTDP + ADP</text>
        <dbReference type="Rhea" id="RHEA:13517"/>
        <dbReference type="ChEBI" id="CHEBI:30616"/>
        <dbReference type="ChEBI" id="CHEBI:58369"/>
        <dbReference type="ChEBI" id="CHEBI:63528"/>
        <dbReference type="ChEBI" id="CHEBI:456216"/>
        <dbReference type="EC" id="2.7.4.9"/>
    </reaction>
</comment>
<dbReference type="FunFam" id="3.40.50.300:FF:000225">
    <property type="entry name" value="Thymidylate kinase"/>
    <property type="match status" value="1"/>
</dbReference>
<accession>A0A8J8SC54</accession>
<feature type="binding site" evidence="11">
    <location>
        <begin position="10"/>
        <end position="17"/>
    </location>
    <ligand>
        <name>ATP</name>
        <dbReference type="ChEBI" id="CHEBI:30616"/>
    </ligand>
</feature>
<sequence>MKGLFISIEGADGSGKSTQIEKLKSYLENHNYEFVFTREPGGTVISESIRDIILNKDFMEMSDMTEALLYAASRAQHVEQYIKPLLDEGKIVICDRFVDSSVVYQGHARGLGIDNVEQINKYATGGLEPDITILLDIDAEEGLKRKKDQRELDRLELQKLDFHKKTCEGYRKLAELHSHRIKIIDASESVENIHREIINTIEHIINNRYNYNK</sequence>
<evidence type="ECO:0000256" key="2">
    <source>
        <dbReference type="ARBA" id="ARBA00012980"/>
    </source>
</evidence>
<dbReference type="PANTHER" id="PTHR10344">
    <property type="entry name" value="THYMIDYLATE KINASE"/>
    <property type="match status" value="1"/>
</dbReference>
<dbReference type="InterPro" id="IPR039430">
    <property type="entry name" value="Thymidylate_kin-like_dom"/>
</dbReference>
<dbReference type="GO" id="GO:0004798">
    <property type="term" value="F:dTMP kinase activity"/>
    <property type="evidence" value="ECO:0007669"/>
    <property type="project" value="UniProtKB-UniRule"/>
</dbReference>
<dbReference type="CDD" id="cd01672">
    <property type="entry name" value="TMPK"/>
    <property type="match status" value="1"/>
</dbReference>
<dbReference type="GO" id="GO:0006227">
    <property type="term" value="P:dUDP biosynthetic process"/>
    <property type="evidence" value="ECO:0007669"/>
    <property type="project" value="TreeGrafter"/>
</dbReference>
<dbReference type="InterPro" id="IPR018094">
    <property type="entry name" value="Thymidylate_kinase"/>
</dbReference>
<evidence type="ECO:0000256" key="8">
    <source>
        <dbReference type="ARBA" id="ARBA00022840"/>
    </source>
</evidence>
<dbReference type="Gene3D" id="3.40.50.300">
    <property type="entry name" value="P-loop containing nucleotide triphosphate hydrolases"/>
    <property type="match status" value="1"/>
</dbReference>
<dbReference type="Pfam" id="PF02223">
    <property type="entry name" value="Thymidylate_kin"/>
    <property type="match status" value="1"/>
</dbReference>
<evidence type="ECO:0000256" key="6">
    <source>
        <dbReference type="ARBA" id="ARBA00022741"/>
    </source>
</evidence>
<comment type="similarity">
    <text evidence="1 11">Belongs to the thymidylate kinase family.</text>
</comment>
<comment type="function">
    <text evidence="10 11">Phosphorylation of dTMP to form dTDP in both de novo and salvage pathways of dTTP synthesis.</text>
</comment>
<dbReference type="InterPro" id="IPR018095">
    <property type="entry name" value="Thymidylate_kin_CS"/>
</dbReference>
<dbReference type="GO" id="GO:0005829">
    <property type="term" value="C:cytosol"/>
    <property type="evidence" value="ECO:0007669"/>
    <property type="project" value="TreeGrafter"/>
</dbReference>